<dbReference type="GeneID" id="5003330"/>
<protein>
    <recommendedName>
        <fullName evidence="3">ethanolamine kinase</fullName>
        <ecNumber evidence="3">2.7.1.82</ecNumber>
    </recommendedName>
</protein>
<dbReference type="SUPFAM" id="SSF56112">
    <property type="entry name" value="Protein kinase-like (PK-like)"/>
    <property type="match status" value="1"/>
</dbReference>
<dbReference type="OrthoDB" id="10267235at2759"/>
<dbReference type="PANTHER" id="PTHR22603">
    <property type="entry name" value="CHOLINE/ETHANOALAMINE KINASE"/>
    <property type="match status" value="1"/>
</dbReference>
<dbReference type="Pfam" id="PF01633">
    <property type="entry name" value="Choline_kinase"/>
    <property type="match status" value="1"/>
</dbReference>
<feature type="compositionally biased region" description="Basic and acidic residues" evidence="4">
    <location>
        <begin position="1"/>
        <end position="10"/>
    </location>
</feature>
<dbReference type="STRING" id="436017.A4S0V5"/>
<dbReference type="HOGENOM" id="CLU_607430_0_0_1"/>
<evidence type="ECO:0000256" key="2">
    <source>
        <dbReference type="ARBA" id="ARBA00038211"/>
    </source>
</evidence>
<dbReference type="GO" id="GO:0006646">
    <property type="term" value="P:phosphatidylethanolamine biosynthetic process"/>
    <property type="evidence" value="ECO:0007669"/>
    <property type="project" value="TreeGrafter"/>
</dbReference>
<evidence type="ECO:0000256" key="1">
    <source>
        <dbReference type="ARBA" id="ARBA00037883"/>
    </source>
</evidence>
<dbReference type="Proteomes" id="UP000001568">
    <property type="component" value="Chromosome 8"/>
</dbReference>
<dbReference type="OMA" id="EAPYYKI"/>
<keyword evidence="6" id="KW-1185">Reference proteome</keyword>
<gene>
    <name evidence="5" type="ORF">OSTLU_42574</name>
</gene>
<sequence length="421" mass="46710">MVTDRRHSSASEENSGASTTDFQDEDAPTSRSATPAPGRLNVELDVDREQRDEYQGVKSIVRNTVRGWANVENAALEVSPVRGGITNALFKVRLAQDAAPTTTKDPIARAVVVRVFGKGTDQFITHRKVQGETSHVLNEHGFGAKVLGVFSNGLVEEFIEAESVAPEELANGGILLRRVAAQMRRLHKETIARARANAIWDTLQLWFDLAYGVANDPTIFKNDARKESILASLKIDSESRQMLFEVIRARCEAVNSQTVYCHNDIHAGNFLLNRKTDNLTLIDYEYADYGPRAFDMANLFCEFAGFECNYDQFPTCELRREFYSAYLHTTVDAEIDALEAEVAAWTPVTHAFWALWAVIQAKYSAIDFDFLGFAAMRMKVFYASALAPSEWVPTNAALGGQHGTPEKSVGWNATAEGNVVL</sequence>
<dbReference type="Gramene" id="ABO97335">
    <property type="protein sequence ID" value="ABO97335"/>
    <property type="gene ID" value="OSTLU_42574"/>
</dbReference>
<organism evidence="5 6">
    <name type="scientific">Ostreococcus lucimarinus (strain CCE9901)</name>
    <dbReference type="NCBI Taxonomy" id="436017"/>
    <lineage>
        <taxon>Eukaryota</taxon>
        <taxon>Viridiplantae</taxon>
        <taxon>Chlorophyta</taxon>
        <taxon>Mamiellophyceae</taxon>
        <taxon>Mamiellales</taxon>
        <taxon>Bathycoccaceae</taxon>
        <taxon>Ostreococcus</taxon>
    </lineage>
</organism>
<dbReference type="InterPro" id="IPR011009">
    <property type="entry name" value="Kinase-like_dom_sf"/>
</dbReference>
<dbReference type="CDD" id="cd05157">
    <property type="entry name" value="ETNK_euk"/>
    <property type="match status" value="1"/>
</dbReference>
<dbReference type="EMBL" id="CP000588">
    <property type="protein sequence ID" value="ABO97335.1"/>
    <property type="molecule type" value="Genomic_DNA"/>
</dbReference>
<dbReference type="AlphaFoldDB" id="A4S0V5"/>
<dbReference type="KEGG" id="olu:OSTLU_42574"/>
<dbReference type="PANTHER" id="PTHR22603:SF66">
    <property type="entry name" value="ETHANOLAMINE KINASE"/>
    <property type="match status" value="1"/>
</dbReference>
<dbReference type="GO" id="GO:0005737">
    <property type="term" value="C:cytoplasm"/>
    <property type="evidence" value="ECO:0007669"/>
    <property type="project" value="TreeGrafter"/>
</dbReference>
<evidence type="ECO:0000256" key="3">
    <source>
        <dbReference type="ARBA" id="ARBA00038874"/>
    </source>
</evidence>
<proteinExistence type="inferred from homology"/>
<feature type="compositionally biased region" description="Polar residues" evidence="4">
    <location>
        <begin position="11"/>
        <end position="21"/>
    </location>
</feature>
<comment type="pathway">
    <text evidence="1">Phospholipid metabolism; phosphatidylethanolamine biosynthesis; phosphatidylethanolamine from ethanolamine: step 1/3.</text>
</comment>
<dbReference type="RefSeq" id="XP_001419042.1">
    <property type="nucleotide sequence ID" value="XM_001419005.1"/>
</dbReference>
<dbReference type="GO" id="GO:0004305">
    <property type="term" value="F:ethanolamine kinase activity"/>
    <property type="evidence" value="ECO:0007669"/>
    <property type="project" value="UniProtKB-EC"/>
</dbReference>
<feature type="region of interest" description="Disordered" evidence="4">
    <location>
        <begin position="1"/>
        <end position="47"/>
    </location>
</feature>
<name>A4S0V5_OSTLU</name>
<dbReference type="EC" id="2.7.1.82" evidence="3"/>
<dbReference type="eggNOG" id="KOG4720">
    <property type="taxonomic scope" value="Eukaryota"/>
</dbReference>
<dbReference type="Gene3D" id="3.30.200.20">
    <property type="entry name" value="Phosphorylase Kinase, domain 1"/>
    <property type="match status" value="1"/>
</dbReference>
<evidence type="ECO:0000313" key="5">
    <source>
        <dbReference type="EMBL" id="ABO97335.1"/>
    </source>
</evidence>
<evidence type="ECO:0000256" key="4">
    <source>
        <dbReference type="SAM" id="MobiDB-lite"/>
    </source>
</evidence>
<evidence type="ECO:0000313" key="6">
    <source>
        <dbReference type="Proteomes" id="UP000001568"/>
    </source>
</evidence>
<comment type="similarity">
    <text evidence="2">Belongs to the choline/ethanolamine kinase family.</text>
</comment>
<dbReference type="Gene3D" id="3.90.1200.10">
    <property type="match status" value="1"/>
</dbReference>
<accession>A4S0V5</accession>
<reference evidence="5 6" key="1">
    <citation type="journal article" date="2007" name="Proc. Natl. Acad. Sci. U.S.A.">
        <title>The tiny eukaryote Ostreococcus provides genomic insights into the paradox of plankton speciation.</title>
        <authorList>
            <person name="Palenik B."/>
            <person name="Grimwood J."/>
            <person name="Aerts A."/>
            <person name="Rouze P."/>
            <person name="Salamov A."/>
            <person name="Putnam N."/>
            <person name="Dupont C."/>
            <person name="Jorgensen R."/>
            <person name="Derelle E."/>
            <person name="Rombauts S."/>
            <person name="Zhou K."/>
            <person name="Otillar R."/>
            <person name="Merchant S.S."/>
            <person name="Podell S."/>
            <person name="Gaasterland T."/>
            <person name="Napoli C."/>
            <person name="Gendler K."/>
            <person name="Manuell A."/>
            <person name="Tai V."/>
            <person name="Vallon O."/>
            <person name="Piganeau G."/>
            <person name="Jancek S."/>
            <person name="Heijde M."/>
            <person name="Jabbari K."/>
            <person name="Bowler C."/>
            <person name="Lohr M."/>
            <person name="Robbens S."/>
            <person name="Werner G."/>
            <person name="Dubchak I."/>
            <person name="Pazour G.J."/>
            <person name="Ren Q."/>
            <person name="Paulsen I."/>
            <person name="Delwiche C."/>
            <person name="Schmutz J."/>
            <person name="Rokhsar D."/>
            <person name="Van de Peer Y."/>
            <person name="Moreau H."/>
            <person name="Grigoriev I.V."/>
        </authorList>
    </citation>
    <scope>NUCLEOTIDE SEQUENCE [LARGE SCALE GENOMIC DNA]</scope>
    <source>
        <strain evidence="5 6">CCE9901</strain>
    </source>
</reference>